<dbReference type="InterPro" id="IPR003439">
    <property type="entry name" value="ABC_transporter-like_ATP-bd"/>
</dbReference>
<evidence type="ECO:0000259" key="4">
    <source>
        <dbReference type="PROSITE" id="PS50893"/>
    </source>
</evidence>
<evidence type="ECO:0000313" key="6">
    <source>
        <dbReference type="Proteomes" id="UP000245048"/>
    </source>
</evidence>
<dbReference type="InterPro" id="IPR051120">
    <property type="entry name" value="ABC_AA/LPS_Transport"/>
</dbReference>
<dbReference type="Proteomes" id="UP000245048">
    <property type="component" value="Unassembled WGS sequence"/>
</dbReference>
<evidence type="ECO:0000256" key="1">
    <source>
        <dbReference type="ARBA" id="ARBA00022448"/>
    </source>
</evidence>
<comment type="caution">
    <text evidence="5">The sequence shown here is derived from an EMBL/GenBank/DDBJ whole genome shotgun (WGS) entry which is preliminary data.</text>
</comment>
<protein>
    <submittedName>
        <fullName evidence="5">ABC transporter ATP-binding protein</fullName>
    </submittedName>
</protein>
<dbReference type="SMART" id="SM00382">
    <property type="entry name" value="AAA"/>
    <property type="match status" value="1"/>
</dbReference>
<dbReference type="RefSeq" id="WP_109517459.1">
    <property type="nucleotide sequence ID" value="NZ_JBHSCH010000052.1"/>
</dbReference>
<keyword evidence="3 5" id="KW-0067">ATP-binding</keyword>
<evidence type="ECO:0000313" key="5">
    <source>
        <dbReference type="EMBL" id="PWC28232.1"/>
    </source>
</evidence>
<dbReference type="PANTHER" id="PTHR45772">
    <property type="entry name" value="CONSERVED COMPONENT OF ABC TRANSPORTER FOR NATURAL AMINO ACIDS-RELATED"/>
    <property type="match status" value="1"/>
</dbReference>
<dbReference type="SUPFAM" id="SSF52540">
    <property type="entry name" value="P-loop containing nucleoside triphosphate hydrolases"/>
    <property type="match status" value="1"/>
</dbReference>
<evidence type="ECO:0000256" key="2">
    <source>
        <dbReference type="ARBA" id="ARBA00022741"/>
    </source>
</evidence>
<dbReference type="AlphaFoldDB" id="A0A2U1V2V6"/>
<organism evidence="5 6">
    <name type="scientific">Teichococcus aestuarii</name>
    <dbReference type="NCBI Taxonomy" id="568898"/>
    <lineage>
        <taxon>Bacteria</taxon>
        <taxon>Pseudomonadati</taxon>
        <taxon>Pseudomonadota</taxon>
        <taxon>Alphaproteobacteria</taxon>
        <taxon>Acetobacterales</taxon>
        <taxon>Roseomonadaceae</taxon>
        <taxon>Roseomonas</taxon>
    </lineage>
</organism>
<dbReference type="Gene3D" id="3.40.50.300">
    <property type="entry name" value="P-loop containing nucleotide triphosphate hydrolases"/>
    <property type="match status" value="1"/>
</dbReference>
<dbReference type="Pfam" id="PF00005">
    <property type="entry name" value="ABC_tran"/>
    <property type="match status" value="1"/>
</dbReference>
<name>A0A2U1V2V6_9PROT</name>
<reference evidence="6" key="1">
    <citation type="submission" date="2017-10" db="EMBL/GenBank/DDBJ databases">
        <authorList>
            <person name="Toshchakov S.V."/>
            <person name="Goeva M.A."/>
        </authorList>
    </citation>
    <scope>NUCLEOTIDE SEQUENCE [LARGE SCALE GENOMIC DNA]</scope>
    <source>
        <strain evidence="6">JR1/69-1-13</strain>
    </source>
</reference>
<dbReference type="PROSITE" id="PS50893">
    <property type="entry name" value="ABC_TRANSPORTER_2"/>
    <property type="match status" value="1"/>
</dbReference>
<gene>
    <name evidence="5" type="ORF">CR165_13110</name>
</gene>
<dbReference type="InterPro" id="IPR003593">
    <property type="entry name" value="AAA+_ATPase"/>
</dbReference>
<accession>A0A2U1V2V6</accession>
<dbReference type="EMBL" id="PDOA01000008">
    <property type="protein sequence ID" value="PWC28232.1"/>
    <property type="molecule type" value="Genomic_DNA"/>
</dbReference>
<dbReference type="GO" id="GO:0016887">
    <property type="term" value="F:ATP hydrolysis activity"/>
    <property type="evidence" value="ECO:0007669"/>
    <property type="project" value="InterPro"/>
</dbReference>
<proteinExistence type="predicted"/>
<dbReference type="OrthoDB" id="9779872at2"/>
<evidence type="ECO:0000256" key="3">
    <source>
        <dbReference type="ARBA" id="ARBA00022840"/>
    </source>
</evidence>
<dbReference type="GO" id="GO:0005524">
    <property type="term" value="F:ATP binding"/>
    <property type="evidence" value="ECO:0007669"/>
    <property type="project" value="UniProtKB-KW"/>
</dbReference>
<dbReference type="InterPro" id="IPR027417">
    <property type="entry name" value="P-loop_NTPase"/>
</dbReference>
<dbReference type="CDD" id="cd03219">
    <property type="entry name" value="ABC_Mj1267_LivG_branched"/>
    <property type="match status" value="1"/>
</dbReference>
<keyword evidence="6" id="KW-1185">Reference proteome</keyword>
<dbReference type="GO" id="GO:0005886">
    <property type="term" value="C:plasma membrane"/>
    <property type="evidence" value="ECO:0007669"/>
    <property type="project" value="TreeGrafter"/>
</dbReference>
<keyword evidence="2" id="KW-0547">Nucleotide-binding</keyword>
<keyword evidence="1" id="KW-0813">Transport</keyword>
<sequence length="256" mass="27286">MSVLLSAQDLRLAFGGVKAADGINLDVMEREFLAIIGPNGAGKTTFINMSTGHLRPQGGSITYQGRQVLGMKPRDIVRMGIARSFQLPQLFTEHTVLENAAMAVAAREGTFSPFRPLLRPAFRAEAEALLERFGLTAAAHQRADALNEGTRKLTDIAMAVAMKPRLLLMDEPTSGVAAADKMAVVETLARVLREAGVTAVFVEHDMDVVARIADRVAVWGQGRIAALGPPEQVLSDPMVQRDVIGIQPGGGAHAAA</sequence>
<dbReference type="PANTHER" id="PTHR45772:SF2">
    <property type="entry name" value="ABC TRANSPORTER ATP-BINDING PROTEIN"/>
    <property type="match status" value="1"/>
</dbReference>
<feature type="domain" description="ABC transporter" evidence="4">
    <location>
        <begin position="5"/>
        <end position="246"/>
    </location>
</feature>